<reference evidence="3" key="1">
    <citation type="journal article" date="2018" name="Nat. Genet.">
        <title>Extensive intraspecific gene order and gene structural variations between Mo17 and other maize genomes.</title>
        <authorList>
            <person name="Sun S."/>
            <person name="Zhou Y."/>
            <person name="Chen J."/>
            <person name="Shi J."/>
            <person name="Zhao H."/>
            <person name="Zhao H."/>
            <person name="Song W."/>
            <person name="Zhang M."/>
            <person name="Cui Y."/>
            <person name="Dong X."/>
            <person name="Liu H."/>
            <person name="Ma X."/>
            <person name="Jiao Y."/>
            <person name="Wang B."/>
            <person name="Wei X."/>
            <person name="Stein J.C."/>
            <person name="Glaubitz J.C."/>
            <person name="Lu F."/>
            <person name="Yu G."/>
            <person name="Liang C."/>
            <person name="Fengler K."/>
            <person name="Li B."/>
            <person name="Rafalski A."/>
            <person name="Schnable P.S."/>
            <person name="Ware D.H."/>
            <person name="Buckler E.S."/>
            <person name="Lai J."/>
        </authorList>
    </citation>
    <scope>NUCLEOTIDE SEQUENCE [LARGE SCALE GENOMIC DNA]</scope>
    <source>
        <tissue evidence="3">Seedling</tissue>
    </source>
</reference>
<dbReference type="SUPFAM" id="SSF50405">
    <property type="entry name" value="Actin-crosslinking proteins"/>
    <property type="match status" value="1"/>
</dbReference>
<dbReference type="Pfam" id="PF04601">
    <property type="entry name" value="DUF569"/>
    <property type="match status" value="1"/>
</dbReference>
<feature type="domain" description="DUF569" evidence="2">
    <location>
        <begin position="177"/>
        <end position="255"/>
    </location>
</feature>
<dbReference type="CDD" id="cd23340">
    <property type="entry name" value="beta-trefoil_FSCN_ACP-like"/>
    <property type="match status" value="1"/>
</dbReference>
<dbReference type="InterPro" id="IPR007679">
    <property type="entry name" value="DUF569"/>
</dbReference>
<comment type="caution">
    <text evidence="3">The sequence shown here is derived from an EMBL/GenBank/DDBJ whole genome shotgun (WGS) entry which is preliminary data.</text>
</comment>
<feature type="domain" description="DUF569" evidence="1">
    <location>
        <begin position="1"/>
        <end position="136"/>
    </location>
</feature>
<dbReference type="Pfam" id="PF22932">
    <property type="entry name" value="Ubiq_DUF_assoc"/>
    <property type="match status" value="1"/>
</dbReference>
<proteinExistence type="predicted"/>
<dbReference type="ExpressionAtlas" id="A0A3L6DCF9">
    <property type="expression patterns" value="baseline"/>
</dbReference>
<organism evidence="3">
    <name type="scientific">Zea mays</name>
    <name type="common">Maize</name>
    <dbReference type="NCBI Taxonomy" id="4577"/>
    <lineage>
        <taxon>Eukaryota</taxon>
        <taxon>Viridiplantae</taxon>
        <taxon>Streptophyta</taxon>
        <taxon>Embryophyta</taxon>
        <taxon>Tracheophyta</taxon>
        <taxon>Spermatophyta</taxon>
        <taxon>Magnoliopsida</taxon>
        <taxon>Liliopsida</taxon>
        <taxon>Poales</taxon>
        <taxon>Poaceae</taxon>
        <taxon>PACMAD clade</taxon>
        <taxon>Panicoideae</taxon>
        <taxon>Andropogonodae</taxon>
        <taxon>Andropogoneae</taxon>
        <taxon>Tripsacinae</taxon>
        <taxon>Zea</taxon>
    </lineage>
</organism>
<sequence>MDFFPDRAFVRLRNRAYGTYLYADDDGAGVILKPQRGSLQTAWQVHRVWRHDRIYILLHSAAYGRYLAVSRVTTWVDTRHHANLTVQGVYETPEQDDVLWEAAYVDNVHVVMLQASHRLLRASTQNTTFFRYVFVDHPGHYYGTMMHWTVEAIPARPLPCPSAFPIPVPTDQSATSARMIFYRRADDYGNVNPLSRSRCKFFGYSLLRLRAHLAMLLKEPIHRITLCVRAGSQGRPTPLVIDLPSNHQNIEIIVLTTLSPVDQTMAIITVALILI</sequence>
<evidence type="ECO:0000313" key="3">
    <source>
        <dbReference type="EMBL" id="PWZ05793.1"/>
    </source>
</evidence>
<dbReference type="Proteomes" id="UP000251960">
    <property type="component" value="Chromosome 9"/>
</dbReference>
<accession>A0A3L6DCF9</accession>
<protein>
    <submittedName>
        <fullName evidence="3">Uncharacterized protein</fullName>
    </submittedName>
</protein>
<name>A0A3L6DCF9_MAIZE</name>
<evidence type="ECO:0000259" key="2">
    <source>
        <dbReference type="Pfam" id="PF22932"/>
    </source>
</evidence>
<gene>
    <name evidence="3" type="ORF">Zm00014a_023956</name>
</gene>
<dbReference type="InterPro" id="IPR054726">
    <property type="entry name" value="Ubiq_DUF569-assoc"/>
</dbReference>
<evidence type="ECO:0000259" key="1">
    <source>
        <dbReference type="Pfam" id="PF04601"/>
    </source>
</evidence>
<dbReference type="AlphaFoldDB" id="A0A3L6DCF9"/>
<dbReference type="PANTHER" id="PTHR31205">
    <property type="entry name" value="ACTIN CROSS-LINKING PROTEIN (DUF569)"/>
    <property type="match status" value="1"/>
</dbReference>
<dbReference type="InterPro" id="IPR008999">
    <property type="entry name" value="Actin-crosslinking"/>
</dbReference>
<dbReference type="PANTHER" id="PTHR31205:SF26">
    <property type="entry name" value="DUF569 DOMAIN-CONTAINING PROTEIN"/>
    <property type="match status" value="1"/>
</dbReference>
<dbReference type="EMBL" id="NCVQ01000010">
    <property type="protein sequence ID" value="PWZ05793.1"/>
    <property type="molecule type" value="Genomic_DNA"/>
</dbReference>